<dbReference type="PANTHER" id="PTHR32176:SF92">
    <property type="entry name" value="XYLOSE ISOMERASE"/>
    <property type="match status" value="1"/>
</dbReference>
<keyword evidence="6" id="KW-1185">Reference proteome</keyword>
<feature type="short sequence motif" description="GXSXG" evidence="3">
    <location>
        <begin position="42"/>
        <end position="46"/>
    </location>
</feature>
<name>A0ABV0JVI9_9CYAN</name>
<dbReference type="InterPro" id="IPR016035">
    <property type="entry name" value="Acyl_Trfase/lysoPLipase"/>
</dbReference>
<dbReference type="PANTHER" id="PTHR32176">
    <property type="entry name" value="XYLOSE ISOMERASE"/>
    <property type="match status" value="1"/>
</dbReference>
<dbReference type="InterPro" id="IPR002641">
    <property type="entry name" value="PNPLA_dom"/>
</dbReference>
<comment type="similarity">
    <text evidence="1">Belongs to the patatin family.</text>
</comment>
<dbReference type="PROSITE" id="PS51635">
    <property type="entry name" value="PNPLA"/>
    <property type="match status" value="1"/>
</dbReference>
<evidence type="ECO:0000313" key="5">
    <source>
        <dbReference type="EMBL" id="MEP0867480.1"/>
    </source>
</evidence>
<feature type="short sequence motif" description="GXGXXG" evidence="3">
    <location>
        <begin position="10"/>
        <end position="15"/>
    </location>
</feature>
<evidence type="ECO:0000313" key="6">
    <source>
        <dbReference type="Proteomes" id="UP001442494"/>
    </source>
</evidence>
<evidence type="ECO:0000256" key="3">
    <source>
        <dbReference type="PROSITE-ProRule" id="PRU01161"/>
    </source>
</evidence>
<dbReference type="RefSeq" id="WP_190419259.1">
    <property type="nucleotide sequence ID" value="NZ_JAMPKK010000072.1"/>
</dbReference>
<keyword evidence="2" id="KW-0443">Lipid metabolism</keyword>
<gene>
    <name evidence="5" type="ORF">NDI37_23805</name>
</gene>
<organism evidence="5 6">
    <name type="scientific">Funiculus sociatus GB2-A5</name>
    <dbReference type="NCBI Taxonomy" id="2933946"/>
    <lineage>
        <taxon>Bacteria</taxon>
        <taxon>Bacillati</taxon>
        <taxon>Cyanobacteriota</taxon>
        <taxon>Cyanophyceae</taxon>
        <taxon>Coleofasciculales</taxon>
        <taxon>Coleofasciculaceae</taxon>
        <taxon>Funiculus</taxon>
    </lineage>
</organism>
<dbReference type="Proteomes" id="UP001442494">
    <property type="component" value="Unassembled WGS sequence"/>
</dbReference>
<comment type="caution">
    <text evidence="5">The sequence shown here is derived from an EMBL/GenBank/DDBJ whole genome shotgun (WGS) entry which is preliminary data.</text>
</comment>
<comment type="caution">
    <text evidence="3">Lacks conserved residue(s) required for the propagation of feature annotation.</text>
</comment>
<evidence type="ECO:0000256" key="1">
    <source>
        <dbReference type="ARBA" id="ARBA00010240"/>
    </source>
</evidence>
<reference evidence="5 6" key="1">
    <citation type="submission" date="2022-04" db="EMBL/GenBank/DDBJ databases">
        <title>Positive selection, recombination, and allopatry shape intraspecific diversity of widespread and dominant cyanobacteria.</title>
        <authorList>
            <person name="Wei J."/>
            <person name="Shu W."/>
            <person name="Hu C."/>
        </authorList>
    </citation>
    <scope>NUCLEOTIDE SEQUENCE [LARGE SCALE GENOMIC DNA]</scope>
    <source>
        <strain evidence="5 6">GB2-A5</strain>
    </source>
</reference>
<dbReference type="EMBL" id="JAMPKK010000072">
    <property type="protein sequence ID" value="MEP0867480.1"/>
    <property type="molecule type" value="Genomic_DNA"/>
</dbReference>
<evidence type="ECO:0000259" key="4">
    <source>
        <dbReference type="PROSITE" id="PS51635"/>
    </source>
</evidence>
<dbReference type="Gene3D" id="3.40.1090.10">
    <property type="entry name" value="Cytosolic phospholipase A2 catalytic domain"/>
    <property type="match status" value="1"/>
</dbReference>
<proteinExistence type="inferred from homology"/>
<feature type="domain" description="PNPLA" evidence="4">
    <location>
        <begin position="6"/>
        <end position="193"/>
    </location>
</feature>
<dbReference type="CDD" id="cd07199">
    <property type="entry name" value="Pat17_PNPLA8_PNPLA9_like"/>
    <property type="match status" value="1"/>
</dbReference>
<accession>A0ABV0JVI9</accession>
<sequence>MTFRILSFDGGGIRGVIAATMLATIEKMIGQPLNQYFNLIAGTSTGAVLAAGIATGLQPSQMVELYQRKGSRIFPYRSIWSPQRAGLVLQYGISAPKYSDNGLISVLKEEFKYTKLSDITSTNLLVTAYDTIGREPLIFKSWRKIFGDLPVWEACVCSASAPTFFPAHKLDRKEEGKAQGGEINTITLSPEAADDNGDYNQMLIELIGGTGRGQTRTIIGYRGAIHQAIVDEPWAVVPDNTSIYRVTKVYSVIDGGVGANNPTACAIAEALRLGYEPNDLSVLSVGTGSLTREIPLESAQQWGATQWALPILDVIFDASSDINNYIAKQIIQDNRYLRLQFRLDSKLTGKRLSDDIDDASPVNIANLVEAARVYISQRPVQEALMNLLKY</sequence>
<dbReference type="SUPFAM" id="SSF52151">
    <property type="entry name" value="FabD/lysophospholipase-like"/>
    <property type="match status" value="1"/>
</dbReference>
<dbReference type="Pfam" id="PF01734">
    <property type="entry name" value="Patatin"/>
    <property type="match status" value="1"/>
</dbReference>
<evidence type="ECO:0000256" key="2">
    <source>
        <dbReference type="ARBA" id="ARBA00023098"/>
    </source>
</evidence>
<protein>
    <submittedName>
        <fullName evidence="5">Patatin-like phospholipase family protein</fullName>
    </submittedName>
</protein>